<dbReference type="PANTHER" id="PTHR46383:SF1">
    <property type="entry name" value="ASPARTATE AMINOTRANSFERASE"/>
    <property type="match status" value="1"/>
</dbReference>
<evidence type="ECO:0000256" key="4">
    <source>
        <dbReference type="ARBA" id="ARBA00022679"/>
    </source>
</evidence>
<dbReference type="Pfam" id="PF00155">
    <property type="entry name" value="Aminotran_1_2"/>
    <property type="match status" value="1"/>
</dbReference>
<evidence type="ECO:0000313" key="7">
    <source>
        <dbReference type="EMBL" id="GAG00067.1"/>
    </source>
</evidence>
<protein>
    <recommendedName>
        <fullName evidence="6">Aminotransferase class I/classII large domain-containing protein</fullName>
    </recommendedName>
</protein>
<keyword evidence="3" id="KW-0032">Aminotransferase</keyword>
<comment type="cofactor">
    <cofactor evidence="1">
        <name>pyridoxal 5'-phosphate</name>
        <dbReference type="ChEBI" id="CHEBI:597326"/>
    </cofactor>
</comment>
<sequence length="221" mass="24613">MVEKNPSLANRKISLPVVTCGITHAISIFADIWIDPGDVVILPDMMWGNYNMILNVRKEAKITTYPIFSKNGEYNLAAFEKKVKEEALKHDKIIVLLNFPHNPSGYTVSKEEGDRTVKILTDVAKEGTNIIAACDDSYFGLFYEKETMKESFFARLCNQHPRLLAIKLDGATKENYVWGLRVGFITCGCKIESDSGPVYDALEKKTAGCVRGSISNASHLS</sequence>
<reference evidence="7" key="1">
    <citation type="journal article" date="2014" name="Front. Microbiol.">
        <title>High frequency of phylogenetically diverse reductive dehalogenase-homologous genes in deep subseafloor sedimentary metagenomes.</title>
        <authorList>
            <person name="Kawai M."/>
            <person name="Futagami T."/>
            <person name="Toyoda A."/>
            <person name="Takaki Y."/>
            <person name="Nishi S."/>
            <person name="Hori S."/>
            <person name="Arai W."/>
            <person name="Tsubouchi T."/>
            <person name="Morono Y."/>
            <person name="Uchiyama I."/>
            <person name="Ito T."/>
            <person name="Fujiyama A."/>
            <person name="Inagaki F."/>
            <person name="Takami H."/>
        </authorList>
    </citation>
    <scope>NUCLEOTIDE SEQUENCE</scope>
    <source>
        <strain evidence="7">Expedition CK06-06</strain>
    </source>
</reference>
<name>X0ULC0_9ZZZZ</name>
<dbReference type="GO" id="GO:0006520">
    <property type="term" value="P:amino acid metabolic process"/>
    <property type="evidence" value="ECO:0007669"/>
    <property type="project" value="InterPro"/>
</dbReference>
<comment type="caution">
    <text evidence="7">The sequence shown here is derived from an EMBL/GenBank/DDBJ whole genome shotgun (WGS) entry which is preliminary data.</text>
</comment>
<accession>X0ULC0</accession>
<dbReference type="AlphaFoldDB" id="X0ULC0"/>
<dbReference type="SUPFAM" id="SSF53383">
    <property type="entry name" value="PLP-dependent transferases"/>
    <property type="match status" value="1"/>
</dbReference>
<organism evidence="7">
    <name type="scientific">marine sediment metagenome</name>
    <dbReference type="NCBI Taxonomy" id="412755"/>
    <lineage>
        <taxon>unclassified sequences</taxon>
        <taxon>metagenomes</taxon>
        <taxon>ecological metagenomes</taxon>
    </lineage>
</organism>
<comment type="similarity">
    <text evidence="2">Belongs to the class-I pyridoxal-phosphate-dependent aminotransferase family.</text>
</comment>
<keyword evidence="5" id="KW-0663">Pyridoxal phosphate</keyword>
<gene>
    <name evidence="7" type="ORF">S01H1_45328</name>
</gene>
<dbReference type="GO" id="GO:0030170">
    <property type="term" value="F:pyridoxal phosphate binding"/>
    <property type="evidence" value="ECO:0007669"/>
    <property type="project" value="InterPro"/>
</dbReference>
<dbReference type="PANTHER" id="PTHR46383">
    <property type="entry name" value="ASPARTATE AMINOTRANSFERASE"/>
    <property type="match status" value="1"/>
</dbReference>
<evidence type="ECO:0000259" key="6">
    <source>
        <dbReference type="Pfam" id="PF00155"/>
    </source>
</evidence>
<evidence type="ECO:0000256" key="5">
    <source>
        <dbReference type="ARBA" id="ARBA00022898"/>
    </source>
</evidence>
<evidence type="ECO:0000256" key="3">
    <source>
        <dbReference type="ARBA" id="ARBA00022576"/>
    </source>
</evidence>
<dbReference type="Gene3D" id="3.40.640.10">
    <property type="entry name" value="Type I PLP-dependent aspartate aminotransferase-like (Major domain)"/>
    <property type="match status" value="1"/>
</dbReference>
<evidence type="ECO:0000256" key="2">
    <source>
        <dbReference type="ARBA" id="ARBA00007441"/>
    </source>
</evidence>
<dbReference type="InterPro" id="IPR015424">
    <property type="entry name" value="PyrdxlP-dep_Trfase"/>
</dbReference>
<dbReference type="GO" id="GO:0008483">
    <property type="term" value="F:transaminase activity"/>
    <property type="evidence" value="ECO:0007669"/>
    <property type="project" value="UniProtKB-KW"/>
</dbReference>
<feature type="domain" description="Aminotransferase class I/classII large" evidence="6">
    <location>
        <begin position="16"/>
        <end position="192"/>
    </location>
</feature>
<dbReference type="InterPro" id="IPR050596">
    <property type="entry name" value="AspAT/PAT-like"/>
</dbReference>
<dbReference type="InterPro" id="IPR015421">
    <property type="entry name" value="PyrdxlP-dep_Trfase_major"/>
</dbReference>
<keyword evidence="4" id="KW-0808">Transferase</keyword>
<dbReference type="CDD" id="cd00609">
    <property type="entry name" value="AAT_like"/>
    <property type="match status" value="1"/>
</dbReference>
<dbReference type="InterPro" id="IPR004839">
    <property type="entry name" value="Aminotransferase_I/II_large"/>
</dbReference>
<evidence type="ECO:0000256" key="1">
    <source>
        <dbReference type="ARBA" id="ARBA00001933"/>
    </source>
</evidence>
<dbReference type="EMBL" id="BARS01028960">
    <property type="protein sequence ID" value="GAG00067.1"/>
    <property type="molecule type" value="Genomic_DNA"/>
</dbReference>
<dbReference type="NCBIfam" id="NF006388">
    <property type="entry name" value="PRK08637.1"/>
    <property type="match status" value="1"/>
</dbReference>
<feature type="non-terminal residue" evidence="7">
    <location>
        <position position="221"/>
    </location>
</feature>
<proteinExistence type="inferred from homology"/>